<dbReference type="AlphaFoldDB" id="A0A7V0T636"/>
<comment type="caution">
    <text evidence="2">The sequence shown here is derived from an EMBL/GenBank/DDBJ whole genome shotgun (WGS) entry which is preliminary data.</text>
</comment>
<dbReference type="InterPro" id="IPR025297">
    <property type="entry name" value="DUF4159"/>
</dbReference>
<protein>
    <submittedName>
        <fullName evidence="2">DUF4159 domain-containing protein</fullName>
    </submittedName>
</protein>
<reference evidence="2" key="1">
    <citation type="journal article" date="2020" name="mSystems">
        <title>Genome- and Community-Level Interaction Insights into Carbon Utilization and Element Cycling Functions of Hydrothermarchaeota in Hydrothermal Sediment.</title>
        <authorList>
            <person name="Zhou Z."/>
            <person name="Liu Y."/>
            <person name="Xu W."/>
            <person name="Pan J."/>
            <person name="Luo Z.H."/>
            <person name="Li M."/>
        </authorList>
    </citation>
    <scope>NUCLEOTIDE SEQUENCE [LARGE SCALE GENOMIC DNA]</scope>
    <source>
        <strain evidence="2">SpSt-1182</strain>
    </source>
</reference>
<proteinExistence type="predicted"/>
<gene>
    <name evidence="2" type="ORF">ENN51_06175</name>
</gene>
<feature type="domain" description="DUF4159" evidence="1">
    <location>
        <begin position="27"/>
        <end position="213"/>
    </location>
</feature>
<dbReference type="EMBL" id="DSBX01000228">
    <property type="protein sequence ID" value="HDQ99852.1"/>
    <property type="molecule type" value="Genomic_DNA"/>
</dbReference>
<organism evidence="2">
    <name type="scientific">candidate division WOR-3 bacterium</name>
    <dbReference type="NCBI Taxonomy" id="2052148"/>
    <lineage>
        <taxon>Bacteria</taxon>
        <taxon>Bacteria division WOR-3</taxon>
    </lineage>
</organism>
<accession>A0A7V0T636</accession>
<dbReference type="Gene3D" id="3.40.50.12140">
    <property type="entry name" value="Domain of unknown function DUF4159"/>
    <property type="match status" value="1"/>
</dbReference>
<evidence type="ECO:0000259" key="1">
    <source>
        <dbReference type="Pfam" id="PF13709"/>
    </source>
</evidence>
<dbReference type="Pfam" id="PF13709">
    <property type="entry name" value="DUF4159"/>
    <property type="match status" value="1"/>
</dbReference>
<evidence type="ECO:0000313" key="2">
    <source>
        <dbReference type="EMBL" id="HDQ99852.1"/>
    </source>
</evidence>
<name>A0A7V0T636_UNCW3</name>
<sequence>MLSCRSASLWFIILLLAGAALGSGPWQIARLKYDGGGDWYNDPDAIPNLAREVNRRTGIRLVEQEAQISLLDEKLYNYPFLFMTGHGNISFSEAEVTRLRGFLEAGGFLYADDDHGMDEAFRREIARVLPRNDLVELPPDHPLFSIHYRFPDGIPKIHEHEEGPPRAFGMFVDGRLAVLYTFNTNISDGWSDAHDNPPEVREQAFRMGVNILAWFASD</sequence>
<dbReference type="Proteomes" id="UP000885672">
    <property type="component" value="Unassembled WGS sequence"/>
</dbReference>